<protein>
    <submittedName>
        <fullName evidence="2">Uncharacterized protein</fullName>
    </submittedName>
</protein>
<evidence type="ECO:0000313" key="2">
    <source>
        <dbReference type="EMBL" id="CAK0838768.1"/>
    </source>
</evidence>
<sequence length="491" mass="54839">MQAAGLEVLACASSPPVPEADYLPRATLSRQLSESYQVEVVDFLGLRSERCLTGANWFLVVQKGLVAPWCFRRDVMGAFRGVRNWWTRLDPEHNFVVPEEGTFLALFRNGAQGMLPWDSDFDVKIYTERDITIGEFMNLTKRPDFARLELEAYAYDGCGQDSYVLLRRPNITHHIGDAYVGGRQGTQRAIEILGSFVQSYPGQDPSPLGPGVPKPEQARSEHPWRALLFGVEVQLSPEHIDHIFFNRYRTPVQKLFGDGHPLQCFSPGHNACLLDCRDEAADCEFEDLFVHVDCFGDATDVGEQAIPAGPRAARAGRAQPMQSFYDSQNSTMRDVGNQWQWHEAHRDEKKNMYRTSYSDMSQGREVAVKSDYPSGYGGHVPSLRFDVLHRNTGFDRTNTIRKNDFGRDTLPDFSEQLSGIPSYTAFPQGANSKPTAGVVPHDGTTTMLKPPWAVVGADGKRKLNQRSVPPTMLRGSMSSPSLKNAGMNLAM</sequence>
<proteinExistence type="predicted"/>
<keyword evidence="3" id="KW-1185">Reference proteome</keyword>
<accession>A0ABN9T1I5</accession>
<name>A0ABN9T1I5_9DINO</name>
<organism evidence="2 3">
    <name type="scientific">Prorocentrum cordatum</name>
    <dbReference type="NCBI Taxonomy" id="2364126"/>
    <lineage>
        <taxon>Eukaryota</taxon>
        <taxon>Sar</taxon>
        <taxon>Alveolata</taxon>
        <taxon>Dinophyceae</taxon>
        <taxon>Prorocentrales</taxon>
        <taxon>Prorocentraceae</taxon>
        <taxon>Prorocentrum</taxon>
    </lineage>
</organism>
<comment type="caution">
    <text evidence="2">The sequence shown here is derived from an EMBL/GenBank/DDBJ whole genome shotgun (WGS) entry which is preliminary data.</text>
</comment>
<dbReference type="Proteomes" id="UP001189429">
    <property type="component" value="Unassembled WGS sequence"/>
</dbReference>
<reference evidence="2" key="1">
    <citation type="submission" date="2023-10" db="EMBL/GenBank/DDBJ databases">
        <authorList>
            <person name="Chen Y."/>
            <person name="Shah S."/>
            <person name="Dougan E. K."/>
            <person name="Thang M."/>
            <person name="Chan C."/>
        </authorList>
    </citation>
    <scope>NUCLEOTIDE SEQUENCE [LARGE SCALE GENOMIC DNA]</scope>
</reference>
<gene>
    <name evidence="2" type="ORF">PCOR1329_LOCUS34633</name>
</gene>
<evidence type="ECO:0000313" key="3">
    <source>
        <dbReference type="Proteomes" id="UP001189429"/>
    </source>
</evidence>
<dbReference type="EMBL" id="CAUYUJ010014247">
    <property type="protein sequence ID" value="CAK0838768.1"/>
    <property type="molecule type" value="Genomic_DNA"/>
</dbReference>
<feature type="region of interest" description="Disordered" evidence="1">
    <location>
        <begin position="464"/>
        <end position="491"/>
    </location>
</feature>
<evidence type="ECO:0000256" key="1">
    <source>
        <dbReference type="SAM" id="MobiDB-lite"/>
    </source>
</evidence>